<dbReference type="STRING" id="390807.SAMN04488095_2260"/>
<keyword evidence="2" id="KW-1185">Reference proteome</keyword>
<dbReference type="Proteomes" id="UP000199110">
    <property type="component" value="Unassembled WGS sequence"/>
</dbReference>
<dbReference type="Gene3D" id="3.40.250.10">
    <property type="entry name" value="Rhodanese-like domain"/>
    <property type="match status" value="1"/>
</dbReference>
<dbReference type="GO" id="GO:0016740">
    <property type="term" value="F:transferase activity"/>
    <property type="evidence" value="ECO:0007669"/>
    <property type="project" value="UniProtKB-KW"/>
</dbReference>
<keyword evidence="1" id="KW-0808">Transferase</keyword>
<name>A0A1I3NUI4_9RHOB</name>
<dbReference type="EMBL" id="FORA01000002">
    <property type="protein sequence ID" value="SFJ12945.1"/>
    <property type="molecule type" value="Genomic_DNA"/>
</dbReference>
<accession>A0A1I3NUI4</accession>
<organism evidence="1 2">
    <name type="scientific">Jannaschia pohangensis</name>
    <dbReference type="NCBI Taxonomy" id="390807"/>
    <lineage>
        <taxon>Bacteria</taxon>
        <taxon>Pseudomonadati</taxon>
        <taxon>Pseudomonadota</taxon>
        <taxon>Alphaproteobacteria</taxon>
        <taxon>Rhodobacterales</taxon>
        <taxon>Roseobacteraceae</taxon>
        <taxon>Jannaschia</taxon>
    </lineage>
</organism>
<evidence type="ECO:0000313" key="1">
    <source>
        <dbReference type="EMBL" id="SFJ12945.1"/>
    </source>
</evidence>
<protein>
    <submittedName>
        <fullName evidence="1">Thiosulfate sulfurtransferase</fullName>
    </submittedName>
</protein>
<proteinExistence type="predicted"/>
<sequence length="148" mass="16218">MSTSAEALVSEVTPRESWEILSTDPAAVLVDVRTRPEWGFVGGPDLSELEKDVIRLEWMSWPEMTPNPAFARALLDQMPGLPSRILFICRSGARSMQAAHAVAETLTAEGQAIECINVAEGFEGDLNQLAHRGGLNGWKARGLSWRQS</sequence>
<gene>
    <name evidence="1" type="ORF">SAMN04488095_2260</name>
</gene>
<dbReference type="OrthoDB" id="9815890at2"/>
<dbReference type="AlphaFoldDB" id="A0A1I3NUI4"/>
<dbReference type="InterPro" id="IPR036873">
    <property type="entry name" value="Rhodanese-like_dom_sf"/>
</dbReference>
<dbReference type="SUPFAM" id="SSF52821">
    <property type="entry name" value="Rhodanese/Cell cycle control phosphatase"/>
    <property type="match status" value="1"/>
</dbReference>
<reference evidence="1 2" key="1">
    <citation type="submission" date="2016-10" db="EMBL/GenBank/DDBJ databases">
        <authorList>
            <person name="de Groot N.N."/>
        </authorList>
    </citation>
    <scope>NUCLEOTIDE SEQUENCE [LARGE SCALE GENOMIC DNA]</scope>
    <source>
        <strain evidence="1 2">DSM 19073</strain>
    </source>
</reference>
<evidence type="ECO:0000313" key="2">
    <source>
        <dbReference type="Proteomes" id="UP000199110"/>
    </source>
</evidence>